<feature type="region of interest" description="Disordered" evidence="12">
    <location>
        <begin position="590"/>
        <end position="618"/>
    </location>
</feature>
<keyword evidence="6" id="KW-0227">DNA damage</keyword>
<dbReference type="PANTHER" id="PTHR23328">
    <property type="entry name" value="RING-TYPE DOMAIN-CONTAINING PROTEIN"/>
    <property type="match status" value="1"/>
</dbReference>
<dbReference type="EMBL" id="JALLAZ020001434">
    <property type="protein sequence ID" value="KAL3775056.1"/>
    <property type="molecule type" value="Genomic_DNA"/>
</dbReference>
<dbReference type="PROSITE" id="PS50016">
    <property type="entry name" value="ZF_PHD_2"/>
    <property type="match status" value="1"/>
</dbReference>
<comment type="caution">
    <text evidence="15">The sequence shown here is derived from an EMBL/GenBank/DDBJ whole genome shotgun (WGS) entry which is preliminary data.</text>
</comment>
<feature type="domain" description="PHD-type" evidence="13">
    <location>
        <begin position="478"/>
        <end position="540"/>
    </location>
</feature>
<keyword evidence="16" id="KW-1185">Reference proteome</keyword>
<dbReference type="SUPFAM" id="SSF57850">
    <property type="entry name" value="RING/U-box"/>
    <property type="match status" value="1"/>
</dbReference>
<dbReference type="PROSITE" id="PS00518">
    <property type="entry name" value="ZF_RING_1"/>
    <property type="match status" value="1"/>
</dbReference>
<dbReference type="InterPro" id="IPR011011">
    <property type="entry name" value="Znf_FYVE_PHD"/>
</dbReference>
<dbReference type="GO" id="GO:0006974">
    <property type="term" value="P:DNA damage response"/>
    <property type="evidence" value="ECO:0007669"/>
    <property type="project" value="UniProtKB-KW"/>
</dbReference>
<evidence type="ECO:0000259" key="14">
    <source>
        <dbReference type="PROSITE" id="PS50089"/>
    </source>
</evidence>
<dbReference type="SUPFAM" id="SSF57903">
    <property type="entry name" value="FYVE/PHD zinc finger"/>
    <property type="match status" value="1"/>
</dbReference>
<sequence length="618" mass="68198">MYDSRSDGDCAVDACVSFEGGRASRPIMAEDDGSSSSAIARRLQHELSCPICHDRLYDPASLMCGHTFCYACLDWWLEGGRRTCPSCREPIPPPPNDDDGNNKPRIRINTVLKTVLDALYPTEMNLRRLAELRRQRRAISGEAGGSHSRGSGVEVEPLPEEGDELYFLRGKWATNDDGAFNRDRDEEYGWKALYSSSNRPGWSPSSGMRQRGQGGGKGAYSHDSGVRAMIRRNIVLDDTDQRYQLSFGLTKCTYHPDRAKANLVVMTAASAGVAGGILDIELCLLAMEEDEVDDSDFPIVINEGDDNEALICADRDNRWHTCIESSMRVVSHSWATLLSDEDKKEGSSVASGGPIEGSSRLVVQEIPLSRGMLGRDGTLRLPSRSDIDEIIQECDEGLEFCVKKPGGDRAPKDKNGPSRYLLDDLDDEDEDDNNEPNQYEEDSFLVHGSQNSDTEEEFDSVGEQNDDFISDNDDENDDDECQICKNGGELIVCDGGDHPGGCGRSYHVHCIDRTMIPPGIRCFPCFYSSRDWICTVCATDIGLNVGIEGYEYVEEVDATLKIEPLVIDDSDEVADEIVPFCKAKRIKRKILHTSDSDSDSSSSEDGARGGLQKSIKGE</sequence>
<keyword evidence="9" id="KW-0862">Zinc</keyword>
<feature type="compositionally biased region" description="Basic and acidic residues" evidence="12">
    <location>
        <begin position="402"/>
        <end position="416"/>
    </location>
</feature>
<evidence type="ECO:0000256" key="3">
    <source>
        <dbReference type="ARBA" id="ARBA00012483"/>
    </source>
</evidence>
<evidence type="ECO:0000256" key="10">
    <source>
        <dbReference type="ARBA" id="ARBA00023242"/>
    </source>
</evidence>
<feature type="compositionally biased region" description="Acidic residues" evidence="12">
    <location>
        <begin position="423"/>
        <end position="443"/>
    </location>
</feature>
<name>A0ABD3NKF6_9STRA</name>
<evidence type="ECO:0000256" key="7">
    <source>
        <dbReference type="ARBA" id="ARBA00022771"/>
    </source>
</evidence>
<feature type="region of interest" description="Disordered" evidence="12">
    <location>
        <begin position="197"/>
        <end position="222"/>
    </location>
</feature>
<keyword evidence="8" id="KW-0833">Ubl conjugation pathway</keyword>
<dbReference type="InterPro" id="IPR027370">
    <property type="entry name" value="Znf-RING_euk"/>
</dbReference>
<evidence type="ECO:0000256" key="1">
    <source>
        <dbReference type="ARBA" id="ARBA00000900"/>
    </source>
</evidence>
<feature type="region of interest" description="Disordered" evidence="12">
    <location>
        <begin position="402"/>
        <end position="476"/>
    </location>
</feature>
<keyword evidence="5" id="KW-0479">Metal-binding</keyword>
<dbReference type="InterPro" id="IPR019787">
    <property type="entry name" value="Znf_PHD-finger"/>
</dbReference>
<evidence type="ECO:0000313" key="16">
    <source>
        <dbReference type="Proteomes" id="UP001530315"/>
    </source>
</evidence>
<dbReference type="EC" id="2.3.2.27" evidence="3"/>
<dbReference type="InterPro" id="IPR051657">
    <property type="entry name" value="RNF168/RNF169_E3_ubiq-ligase"/>
</dbReference>
<comment type="subcellular location">
    <subcellularLocation>
        <location evidence="2">Nucleus</location>
    </subcellularLocation>
</comment>
<evidence type="ECO:0000259" key="13">
    <source>
        <dbReference type="PROSITE" id="PS50016"/>
    </source>
</evidence>
<evidence type="ECO:0000256" key="2">
    <source>
        <dbReference type="ARBA" id="ARBA00004123"/>
    </source>
</evidence>
<evidence type="ECO:0000256" key="5">
    <source>
        <dbReference type="ARBA" id="ARBA00022723"/>
    </source>
</evidence>
<evidence type="ECO:0000313" key="15">
    <source>
        <dbReference type="EMBL" id="KAL3775056.1"/>
    </source>
</evidence>
<dbReference type="PROSITE" id="PS50089">
    <property type="entry name" value="ZF_RING_2"/>
    <property type="match status" value="1"/>
</dbReference>
<feature type="domain" description="RING-type" evidence="14">
    <location>
        <begin position="49"/>
        <end position="88"/>
    </location>
</feature>
<evidence type="ECO:0000256" key="4">
    <source>
        <dbReference type="ARBA" id="ARBA00022679"/>
    </source>
</evidence>
<reference evidence="15 16" key="1">
    <citation type="submission" date="2024-10" db="EMBL/GenBank/DDBJ databases">
        <title>Updated reference genomes for cyclostephanoid diatoms.</title>
        <authorList>
            <person name="Roberts W.R."/>
            <person name="Alverson A.J."/>
        </authorList>
    </citation>
    <scope>NUCLEOTIDE SEQUENCE [LARGE SCALE GENOMIC DNA]</scope>
    <source>
        <strain evidence="15 16">AJA276-08</strain>
    </source>
</reference>
<protein>
    <recommendedName>
        <fullName evidence="3">RING-type E3 ubiquitin transferase</fullName>
        <ecNumber evidence="3">2.3.2.27</ecNumber>
    </recommendedName>
</protein>
<dbReference type="PANTHER" id="PTHR23328:SF0">
    <property type="entry name" value="RING-TYPE DOMAIN-CONTAINING PROTEIN"/>
    <property type="match status" value="1"/>
</dbReference>
<proteinExistence type="predicted"/>
<dbReference type="Gene3D" id="3.30.40.10">
    <property type="entry name" value="Zinc/RING finger domain, C3HC4 (zinc finger)"/>
    <property type="match status" value="2"/>
</dbReference>
<dbReference type="GO" id="GO:0005634">
    <property type="term" value="C:nucleus"/>
    <property type="evidence" value="ECO:0007669"/>
    <property type="project" value="UniProtKB-SubCell"/>
</dbReference>
<evidence type="ECO:0000256" key="12">
    <source>
        <dbReference type="SAM" id="MobiDB-lite"/>
    </source>
</evidence>
<dbReference type="Pfam" id="PF13445">
    <property type="entry name" value="zf-RING_UBOX"/>
    <property type="match status" value="1"/>
</dbReference>
<dbReference type="SMART" id="SM00184">
    <property type="entry name" value="RING"/>
    <property type="match status" value="2"/>
</dbReference>
<keyword evidence="10" id="KW-0539">Nucleus</keyword>
<feature type="compositionally biased region" description="Acidic residues" evidence="12">
    <location>
        <begin position="453"/>
        <end position="476"/>
    </location>
</feature>
<evidence type="ECO:0000256" key="6">
    <source>
        <dbReference type="ARBA" id="ARBA00022763"/>
    </source>
</evidence>
<dbReference type="GO" id="GO:0008270">
    <property type="term" value="F:zinc ion binding"/>
    <property type="evidence" value="ECO:0007669"/>
    <property type="project" value="UniProtKB-KW"/>
</dbReference>
<evidence type="ECO:0000256" key="8">
    <source>
        <dbReference type="ARBA" id="ARBA00022786"/>
    </source>
</evidence>
<dbReference type="InterPro" id="IPR013083">
    <property type="entry name" value="Znf_RING/FYVE/PHD"/>
</dbReference>
<keyword evidence="7 11" id="KW-0863">Zinc-finger</keyword>
<feature type="compositionally biased region" description="Low complexity" evidence="12">
    <location>
        <begin position="197"/>
        <end position="211"/>
    </location>
</feature>
<gene>
    <name evidence="15" type="ORF">ACHAW5_001190</name>
</gene>
<organism evidence="15 16">
    <name type="scientific">Stephanodiscus triporus</name>
    <dbReference type="NCBI Taxonomy" id="2934178"/>
    <lineage>
        <taxon>Eukaryota</taxon>
        <taxon>Sar</taxon>
        <taxon>Stramenopiles</taxon>
        <taxon>Ochrophyta</taxon>
        <taxon>Bacillariophyta</taxon>
        <taxon>Coscinodiscophyceae</taxon>
        <taxon>Thalassiosirophycidae</taxon>
        <taxon>Stephanodiscales</taxon>
        <taxon>Stephanodiscaceae</taxon>
        <taxon>Stephanodiscus</taxon>
    </lineage>
</organism>
<dbReference type="InterPro" id="IPR017907">
    <property type="entry name" value="Znf_RING_CS"/>
</dbReference>
<dbReference type="AlphaFoldDB" id="A0ABD3NKF6"/>
<dbReference type="GO" id="GO:0061630">
    <property type="term" value="F:ubiquitin protein ligase activity"/>
    <property type="evidence" value="ECO:0007669"/>
    <property type="project" value="UniProtKB-EC"/>
</dbReference>
<evidence type="ECO:0000256" key="11">
    <source>
        <dbReference type="PROSITE-ProRule" id="PRU00175"/>
    </source>
</evidence>
<keyword evidence="4" id="KW-0808">Transferase</keyword>
<dbReference type="InterPro" id="IPR001841">
    <property type="entry name" value="Znf_RING"/>
</dbReference>
<comment type="catalytic activity">
    <reaction evidence="1">
        <text>S-ubiquitinyl-[E2 ubiquitin-conjugating enzyme]-L-cysteine + [acceptor protein]-L-lysine = [E2 ubiquitin-conjugating enzyme]-L-cysteine + N(6)-ubiquitinyl-[acceptor protein]-L-lysine.</text>
        <dbReference type="EC" id="2.3.2.27"/>
    </reaction>
</comment>
<accession>A0ABD3NKF6</accession>
<dbReference type="Proteomes" id="UP001530315">
    <property type="component" value="Unassembled WGS sequence"/>
</dbReference>
<evidence type="ECO:0000256" key="9">
    <source>
        <dbReference type="ARBA" id="ARBA00022833"/>
    </source>
</evidence>